<reference evidence="3 4" key="1">
    <citation type="journal article" date="2007" name="Science">
        <title>The Fusarium graminearum genome reveals a link between localized polymorphism and pathogen specialization.</title>
        <authorList>
            <person name="Cuomo C.A."/>
            <person name="Gueldener U."/>
            <person name="Xu J.-R."/>
            <person name="Trail F."/>
            <person name="Turgeon B.G."/>
            <person name="Di Pietro A."/>
            <person name="Walton J.D."/>
            <person name="Ma L.-J."/>
            <person name="Baker S.E."/>
            <person name="Rep M."/>
            <person name="Adam G."/>
            <person name="Antoniw J."/>
            <person name="Baldwin T."/>
            <person name="Calvo S.E."/>
            <person name="Chang Y.-L."/>
            <person name="DeCaprio D."/>
            <person name="Gale L.R."/>
            <person name="Gnerre S."/>
            <person name="Goswami R.S."/>
            <person name="Hammond-Kosack K."/>
            <person name="Harris L.J."/>
            <person name="Hilburn K."/>
            <person name="Kennell J.C."/>
            <person name="Kroken S."/>
            <person name="Magnuson J.K."/>
            <person name="Mannhaupt G."/>
            <person name="Mauceli E.W."/>
            <person name="Mewes H.-W."/>
            <person name="Mitterbauer R."/>
            <person name="Muehlbauer G."/>
            <person name="Muensterkoetter M."/>
            <person name="Nelson D."/>
            <person name="O'Donnell K."/>
            <person name="Ouellet T."/>
            <person name="Qi W."/>
            <person name="Quesneville H."/>
            <person name="Roncero M.I.G."/>
            <person name="Seong K.-Y."/>
            <person name="Tetko I.V."/>
            <person name="Urban M."/>
            <person name="Waalwijk C."/>
            <person name="Ward T.J."/>
            <person name="Yao J."/>
            <person name="Birren B.W."/>
            <person name="Kistler H.C."/>
        </authorList>
    </citation>
    <scope>NUCLEOTIDE SEQUENCE [LARGE SCALE GENOMIC DNA]</scope>
    <source>
        <strain evidence="4">ATCC MYA-4620 / CBS 123657 / FGSC 9075 / NRRL 31084 / PH-1</strain>
        <strain evidence="3">PH-1 / ATCC MYA-4620 / FGSC 9075 / NRRL 31084</strain>
    </source>
</reference>
<dbReference type="HOGENOM" id="CLU_2171327_0_0_1"/>
<evidence type="ECO:0000256" key="1">
    <source>
        <dbReference type="SAM" id="SignalP"/>
    </source>
</evidence>
<gene>
    <name evidence="2" type="ORF">FGRAMPH1_01T26377</name>
</gene>
<keyword evidence="1" id="KW-0732">Signal</keyword>
<dbReference type="InParanoid" id="I1S9V4"/>
<dbReference type="EMBL" id="HG970335">
    <property type="protein sequence ID" value="CEF82877.1"/>
    <property type="molecule type" value="Genomic_DNA"/>
</dbReference>
<evidence type="ECO:0000313" key="3">
    <source>
        <dbReference type="EnsemblFungi" id="CEF82877"/>
    </source>
</evidence>
<dbReference type="KEGG" id="fgr:FGSG_13635"/>
<reference evidence="3 4" key="2">
    <citation type="journal article" date="2010" name="Nature">
        <title>Comparative genomics reveals mobile pathogenicity chromosomes in Fusarium.</title>
        <authorList>
            <person name="Ma L.J."/>
            <person name="van der Does H.C."/>
            <person name="Borkovich K.A."/>
            <person name="Coleman J.J."/>
            <person name="Daboussi M.J."/>
            <person name="Di Pietro A."/>
            <person name="Dufresne M."/>
            <person name="Freitag M."/>
            <person name="Grabherr M."/>
            <person name="Henrissat B."/>
            <person name="Houterman P.M."/>
            <person name="Kang S."/>
            <person name="Shim W.B."/>
            <person name="Woloshuk C."/>
            <person name="Xie X."/>
            <person name="Xu J.R."/>
            <person name="Antoniw J."/>
            <person name="Baker S.E."/>
            <person name="Bluhm B.H."/>
            <person name="Breakspear A."/>
            <person name="Brown D.W."/>
            <person name="Butchko R.A."/>
            <person name="Chapman S."/>
            <person name="Coulson R."/>
            <person name="Coutinho P.M."/>
            <person name="Danchin E.G."/>
            <person name="Diener A."/>
            <person name="Gale L.R."/>
            <person name="Gardiner D.M."/>
            <person name="Goff S."/>
            <person name="Hammond-Kosack K.E."/>
            <person name="Hilburn K."/>
            <person name="Hua-Van A."/>
            <person name="Jonkers W."/>
            <person name="Kazan K."/>
            <person name="Kodira C.D."/>
            <person name="Koehrsen M."/>
            <person name="Kumar L."/>
            <person name="Lee Y.H."/>
            <person name="Li L."/>
            <person name="Manners J.M."/>
            <person name="Miranda-Saavedra D."/>
            <person name="Mukherjee M."/>
            <person name="Park G."/>
            <person name="Park J."/>
            <person name="Park S.Y."/>
            <person name="Proctor R.H."/>
            <person name="Regev A."/>
            <person name="Ruiz-Roldan M.C."/>
            <person name="Sain D."/>
            <person name="Sakthikumar S."/>
            <person name="Sykes S."/>
            <person name="Schwartz D.C."/>
            <person name="Turgeon B.G."/>
            <person name="Wapinski I."/>
            <person name="Yoder O."/>
            <person name="Young S."/>
            <person name="Zeng Q."/>
            <person name="Zhou S."/>
            <person name="Galagan J."/>
            <person name="Cuomo C.A."/>
            <person name="Kistler H.C."/>
            <person name="Rep M."/>
        </authorList>
    </citation>
    <scope>GENOME REANNOTATION</scope>
    <source>
        <strain evidence="4">ATCC MYA-4620 / CBS 123657 / FGSC 9075 / NRRL 31084 / PH-1</strain>
        <strain evidence="3">PH-1 / ATCC MYA-4620 / FGSC 9075 / NRRL 31084</strain>
    </source>
</reference>
<evidence type="ECO:0000313" key="4">
    <source>
        <dbReference type="Proteomes" id="UP000070720"/>
    </source>
</evidence>
<protein>
    <submittedName>
        <fullName evidence="2">Chromosome 4, complete genome</fullName>
    </submittedName>
</protein>
<keyword evidence="4" id="KW-1185">Reference proteome</keyword>
<reference evidence="2 4" key="3">
    <citation type="journal article" date="2015" name="BMC Genomics">
        <title>The completed genome sequence of the pathogenic ascomycete fungus Fusarium graminearum.</title>
        <authorList>
            <person name="King R."/>
            <person name="Urban M."/>
            <person name="Hammond-Kosack M.C."/>
            <person name="Hassani-Pak K."/>
            <person name="Hammond-Kosack K.E."/>
        </authorList>
    </citation>
    <scope>NUCLEOTIDE SEQUENCE [LARGE SCALE GENOMIC DNA]</scope>
    <source>
        <strain evidence="4">ATCC MYA-4620 / CBS 123657 / FGSC 9075 / NRRL 31084 / PH-1</strain>
        <strain evidence="2">PH-1</strain>
    </source>
</reference>
<sequence>MASYWASMAVVLMLNVNSTTVDVTQDYEEAVGSPLYIHIQIQISQRLISSKSLYCHIIICFNVTVLNDSFSMQDLSDASYPTAGLDIDVIHDLEKHCVSGHRSQSGSCEN</sequence>
<dbReference type="RefSeq" id="XP_011327952.1">
    <property type="nucleotide sequence ID" value="XM_011329650.1"/>
</dbReference>
<reference evidence="3" key="4">
    <citation type="submission" date="2017-01" db="UniProtKB">
        <authorList>
            <consortium name="EnsemblFungi"/>
        </authorList>
    </citation>
    <scope>IDENTIFICATION</scope>
    <source>
        <strain evidence="3">PH-1 / ATCC MYA-4620 / FGSC 9075 / NRRL 31084</strain>
    </source>
</reference>
<accession>I1S9V4</accession>
<proteinExistence type="predicted"/>
<dbReference type="VEuPathDB" id="FungiDB:FGRAMPH1_01G26377"/>
<name>I1S9V4_GIBZE</name>
<feature type="chain" id="PRO_5010124872" evidence="1">
    <location>
        <begin position="19"/>
        <end position="110"/>
    </location>
</feature>
<dbReference type="Proteomes" id="UP000070720">
    <property type="component" value="Chromosome 4"/>
</dbReference>
<feature type="signal peptide" evidence="1">
    <location>
        <begin position="1"/>
        <end position="18"/>
    </location>
</feature>
<dbReference type="AlphaFoldDB" id="I1S9V4"/>
<organism evidence="2 4">
    <name type="scientific">Gibberella zeae (strain ATCC MYA-4620 / CBS 123657 / FGSC 9075 / NRRL 31084 / PH-1)</name>
    <name type="common">Wheat head blight fungus</name>
    <name type="synonym">Fusarium graminearum</name>
    <dbReference type="NCBI Taxonomy" id="229533"/>
    <lineage>
        <taxon>Eukaryota</taxon>
        <taxon>Fungi</taxon>
        <taxon>Dikarya</taxon>
        <taxon>Ascomycota</taxon>
        <taxon>Pezizomycotina</taxon>
        <taxon>Sordariomycetes</taxon>
        <taxon>Hypocreomycetidae</taxon>
        <taxon>Hypocreales</taxon>
        <taxon>Nectriaceae</taxon>
        <taxon>Fusarium</taxon>
    </lineage>
</organism>
<dbReference type="OrthoDB" id="10506187at2759"/>
<accession>A0A098DNF3</accession>
<dbReference type="EnsemblFungi" id="CEF82877">
    <property type="protein sequence ID" value="CEF82877"/>
    <property type="gene ID" value="FGRRES_13635"/>
</dbReference>
<evidence type="ECO:0000313" key="2">
    <source>
        <dbReference type="EMBL" id="CEF82877.1"/>
    </source>
</evidence>